<dbReference type="InterPro" id="IPR050600">
    <property type="entry name" value="SETD3_SETD6_MTase"/>
</dbReference>
<dbReference type="GO" id="GO:0008168">
    <property type="term" value="F:methyltransferase activity"/>
    <property type="evidence" value="ECO:0007669"/>
    <property type="project" value="UniProtKB-KW"/>
</dbReference>
<evidence type="ECO:0000256" key="3">
    <source>
        <dbReference type="ARBA" id="ARBA00022691"/>
    </source>
</evidence>
<dbReference type="PROSITE" id="PS50280">
    <property type="entry name" value="SET"/>
    <property type="match status" value="1"/>
</dbReference>
<keyword evidence="2" id="KW-0808">Transferase</keyword>
<keyword evidence="1" id="KW-0489">Methyltransferase</keyword>
<protein>
    <recommendedName>
        <fullName evidence="4">SET domain-containing protein</fullName>
    </recommendedName>
</protein>
<organism evidence="5 6">
    <name type="scientific">Urochloa decumbens</name>
    <dbReference type="NCBI Taxonomy" id="240449"/>
    <lineage>
        <taxon>Eukaryota</taxon>
        <taxon>Viridiplantae</taxon>
        <taxon>Streptophyta</taxon>
        <taxon>Embryophyta</taxon>
        <taxon>Tracheophyta</taxon>
        <taxon>Spermatophyta</taxon>
        <taxon>Magnoliopsida</taxon>
        <taxon>Liliopsida</taxon>
        <taxon>Poales</taxon>
        <taxon>Poaceae</taxon>
        <taxon>PACMAD clade</taxon>
        <taxon>Panicoideae</taxon>
        <taxon>Panicodae</taxon>
        <taxon>Paniceae</taxon>
        <taxon>Melinidinae</taxon>
        <taxon>Urochloa</taxon>
    </lineage>
</organism>
<dbReference type="GO" id="GO:0032259">
    <property type="term" value="P:methylation"/>
    <property type="evidence" value="ECO:0007669"/>
    <property type="project" value="UniProtKB-KW"/>
</dbReference>
<dbReference type="Pfam" id="PF09273">
    <property type="entry name" value="Rubis-subs-bind"/>
    <property type="match status" value="1"/>
</dbReference>
<proteinExistence type="predicted"/>
<evidence type="ECO:0000256" key="2">
    <source>
        <dbReference type="ARBA" id="ARBA00022679"/>
    </source>
</evidence>
<dbReference type="PANTHER" id="PTHR13271">
    <property type="entry name" value="UNCHARACTERIZED PUTATIVE METHYLTRANSFERASE"/>
    <property type="match status" value="1"/>
</dbReference>
<dbReference type="InterPro" id="IPR001214">
    <property type="entry name" value="SET_dom"/>
</dbReference>
<dbReference type="EMBL" id="OZ075113">
    <property type="protein sequence ID" value="CAL5019432.1"/>
    <property type="molecule type" value="Genomic_DNA"/>
</dbReference>
<sequence length="487" mass="52985">MAAAAAGATPATARKALFTTTATLLSSSLIRRSCGRRSLSCSAAAAAAPRLAPQPPDLVRWVQREGGFVHPALRVTDHPEHGLGIAAAEADGDIPPGDVLIALPGRLPLRLRRPTGAADEVLVQLAQQVPEELWAMKLGLRLLQERAKPDSFWWPYIANLPETFTVPIFFPGDDIKNLQYAPLLHQVNKRCRFLLEFERAVQQKLDTVPLGDHPFYGQDVNSSSLGWAMSASSSRAFRLHGEIPMLLPLIDMCNHSFNPNARIVQEGNVNSSDMSVKVVAETKIVQNAAITLNYGCHPNDFFLLDYGFVITPNPYDQVELSYDGTLLDAASMAAGVSSPNFSAPAKWQEDILSQLNLHGEGAILKVSLGGPDIVDGRLLAALRVLLAADSEAVYKRDLKTLMSLDAEVPLGPTVEASALRTVLALCAIALQHFHTKIMEDEAILKGAPPVTTELAVQFRLQKKFMIVDVMQNISRRIKMLSPQKSTA</sequence>
<evidence type="ECO:0000259" key="4">
    <source>
        <dbReference type="PROSITE" id="PS50280"/>
    </source>
</evidence>
<dbReference type="Gene3D" id="3.90.1410.10">
    <property type="entry name" value="set domain protein methyltransferase, domain 1"/>
    <property type="match status" value="1"/>
</dbReference>
<accession>A0ABC9CFH9</accession>
<gene>
    <name evidence="5" type="ORF">URODEC1_LOCUS74754</name>
</gene>
<dbReference type="AlphaFoldDB" id="A0ABC9CFH9"/>
<dbReference type="InterPro" id="IPR036464">
    <property type="entry name" value="Rubisco_LSMT_subst-bd_sf"/>
</dbReference>
<keyword evidence="6" id="KW-1185">Reference proteome</keyword>
<dbReference type="InterPro" id="IPR046341">
    <property type="entry name" value="SET_dom_sf"/>
</dbReference>
<dbReference type="PANTHER" id="PTHR13271:SF116">
    <property type="entry name" value="F21J9.27"/>
    <property type="match status" value="1"/>
</dbReference>
<keyword evidence="3" id="KW-0949">S-adenosyl-L-methionine</keyword>
<dbReference type="Proteomes" id="UP001497457">
    <property type="component" value="Chromosome 3rd"/>
</dbReference>
<evidence type="ECO:0000256" key="1">
    <source>
        <dbReference type="ARBA" id="ARBA00022603"/>
    </source>
</evidence>
<dbReference type="InterPro" id="IPR015353">
    <property type="entry name" value="Rubisco_LSMT_subst-bd"/>
</dbReference>
<feature type="domain" description="SET" evidence="4">
    <location>
        <begin position="71"/>
        <end position="295"/>
    </location>
</feature>
<evidence type="ECO:0000313" key="6">
    <source>
        <dbReference type="Proteomes" id="UP001497457"/>
    </source>
</evidence>
<dbReference type="FunFam" id="3.90.1420.10:FF:000007">
    <property type="entry name" value="SET domain containing protein"/>
    <property type="match status" value="1"/>
</dbReference>
<dbReference type="SMART" id="SM00317">
    <property type="entry name" value="SET"/>
    <property type="match status" value="1"/>
</dbReference>
<evidence type="ECO:0000313" key="5">
    <source>
        <dbReference type="EMBL" id="CAL5019432.1"/>
    </source>
</evidence>
<dbReference type="CDD" id="cd10527">
    <property type="entry name" value="SET_LSMT"/>
    <property type="match status" value="1"/>
</dbReference>
<dbReference type="FunFam" id="3.90.1410.10:FF:000009">
    <property type="entry name" value="Histone-lysine N-methyltransferase setd3"/>
    <property type="match status" value="1"/>
</dbReference>
<reference evidence="5" key="1">
    <citation type="submission" date="2024-10" db="EMBL/GenBank/DDBJ databases">
        <authorList>
            <person name="Ryan C."/>
        </authorList>
    </citation>
    <scope>NUCLEOTIDE SEQUENCE [LARGE SCALE GENOMIC DNA]</scope>
</reference>
<dbReference type="SUPFAM" id="SSF81822">
    <property type="entry name" value="RuBisCo LSMT C-terminal, substrate-binding domain"/>
    <property type="match status" value="1"/>
</dbReference>
<dbReference type="SUPFAM" id="SSF82199">
    <property type="entry name" value="SET domain"/>
    <property type="match status" value="1"/>
</dbReference>
<dbReference type="Gene3D" id="3.90.1420.10">
    <property type="entry name" value="Rubisco LSMT, substrate-binding domain"/>
    <property type="match status" value="1"/>
</dbReference>
<name>A0ABC9CFH9_9POAL</name>